<feature type="transmembrane region" description="Helical" evidence="10">
    <location>
        <begin position="187"/>
        <end position="205"/>
    </location>
</feature>
<dbReference type="AlphaFoldDB" id="A0A7J6LPF8"/>
<evidence type="ECO:0000256" key="9">
    <source>
        <dbReference type="ARBA" id="ARBA00023136"/>
    </source>
</evidence>
<dbReference type="EMBL" id="JAAPAO010000400">
    <property type="protein sequence ID" value="KAF4660801.1"/>
    <property type="molecule type" value="Genomic_DNA"/>
</dbReference>
<dbReference type="PANTHER" id="PTHR10556">
    <property type="entry name" value="3-OXO-5-ALPHA-STEROID 4-DEHYDROGENASE"/>
    <property type="match status" value="1"/>
</dbReference>
<dbReference type="InterPro" id="IPR029071">
    <property type="entry name" value="Ubiquitin-like_domsf"/>
</dbReference>
<evidence type="ECO:0000313" key="13">
    <source>
        <dbReference type="Proteomes" id="UP000591131"/>
    </source>
</evidence>
<accession>A0A7J6LPF8</accession>
<dbReference type="Pfam" id="PF02544">
    <property type="entry name" value="Steroid_dh"/>
    <property type="match status" value="1"/>
</dbReference>
<feature type="domain" description="Ubiquitin-like" evidence="11">
    <location>
        <begin position="1"/>
        <end position="83"/>
    </location>
</feature>
<dbReference type="Gene3D" id="3.10.20.90">
    <property type="entry name" value="Phosphatidylinositol 3-kinase Catalytic Subunit, Chain A, domain 1"/>
    <property type="match status" value="1"/>
</dbReference>
<evidence type="ECO:0000256" key="1">
    <source>
        <dbReference type="ARBA" id="ARBA00004477"/>
    </source>
</evidence>
<keyword evidence="13" id="KW-1185">Reference proteome</keyword>
<dbReference type="InterPro" id="IPR001104">
    <property type="entry name" value="3-oxo-5_a-steroid_4-DH_C"/>
</dbReference>
<evidence type="ECO:0000256" key="2">
    <source>
        <dbReference type="ARBA" id="ARBA00007742"/>
    </source>
</evidence>
<dbReference type="Gene3D" id="1.20.120.1630">
    <property type="match status" value="1"/>
</dbReference>
<dbReference type="InterPro" id="IPR039357">
    <property type="entry name" value="SRD5A/TECR"/>
</dbReference>
<evidence type="ECO:0000256" key="8">
    <source>
        <dbReference type="ARBA" id="ARBA00023098"/>
    </source>
</evidence>
<organism evidence="12 13">
    <name type="scientific">Perkinsus chesapeaki</name>
    <name type="common">Clam parasite</name>
    <name type="synonym">Perkinsus andrewsi</name>
    <dbReference type="NCBI Taxonomy" id="330153"/>
    <lineage>
        <taxon>Eukaryota</taxon>
        <taxon>Sar</taxon>
        <taxon>Alveolata</taxon>
        <taxon>Perkinsozoa</taxon>
        <taxon>Perkinsea</taxon>
        <taxon>Perkinsida</taxon>
        <taxon>Perkinsidae</taxon>
        <taxon>Perkinsus</taxon>
    </lineage>
</organism>
<dbReference type="Proteomes" id="UP000591131">
    <property type="component" value="Unassembled WGS sequence"/>
</dbReference>
<comment type="similarity">
    <text evidence="2">Belongs to the steroid 5-alpha reductase family.</text>
</comment>
<keyword evidence="8" id="KW-0443">Lipid metabolism</keyword>
<protein>
    <recommendedName>
        <fullName evidence="11">Ubiquitin-like domain-containing protein</fullName>
    </recommendedName>
</protein>
<dbReference type="PROSITE" id="PS50053">
    <property type="entry name" value="UBIQUITIN_2"/>
    <property type="match status" value="1"/>
</dbReference>
<evidence type="ECO:0000256" key="4">
    <source>
        <dbReference type="ARBA" id="ARBA00022692"/>
    </source>
</evidence>
<evidence type="ECO:0000313" key="12">
    <source>
        <dbReference type="EMBL" id="KAF4660801.1"/>
    </source>
</evidence>
<evidence type="ECO:0000259" key="11">
    <source>
        <dbReference type="PROSITE" id="PS50053"/>
    </source>
</evidence>
<evidence type="ECO:0000256" key="10">
    <source>
        <dbReference type="SAM" id="Phobius"/>
    </source>
</evidence>
<feature type="transmembrane region" description="Helical" evidence="10">
    <location>
        <begin position="252"/>
        <end position="272"/>
    </location>
</feature>
<evidence type="ECO:0000256" key="3">
    <source>
        <dbReference type="ARBA" id="ARBA00022516"/>
    </source>
</evidence>
<dbReference type="PANTHER" id="PTHR10556:SF28">
    <property type="entry name" value="VERY-LONG-CHAIN ENOYL-COA REDUCTASE"/>
    <property type="match status" value="1"/>
</dbReference>
<dbReference type="GO" id="GO:0016627">
    <property type="term" value="F:oxidoreductase activity, acting on the CH-CH group of donors"/>
    <property type="evidence" value="ECO:0007669"/>
    <property type="project" value="InterPro"/>
</dbReference>
<feature type="transmembrane region" description="Helical" evidence="10">
    <location>
        <begin position="90"/>
        <end position="112"/>
    </location>
</feature>
<evidence type="ECO:0000256" key="6">
    <source>
        <dbReference type="ARBA" id="ARBA00022989"/>
    </source>
</evidence>
<feature type="transmembrane region" description="Helical" evidence="10">
    <location>
        <begin position="278"/>
        <end position="297"/>
    </location>
</feature>
<dbReference type="GO" id="GO:0042761">
    <property type="term" value="P:very long-chain fatty acid biosynthetic process"/>
    <property type="evidence" value="ECO:0007669"/>
    <property type="project" value="TreeGrafter"/>
</dbReference>
<sequence>MKVTIQSRRGKEIAVVTVPDKDATVADLKKAIQATIKTSEARQRLTLPLSSDSTKKGSKPVALTDDKATLSSFGLKDKDIVVFKDLGPQISWRLVFVIEYFGPMIIFPILYFGQKFIYGAVSPGGHPTLQDAFKHFVASPTVTVREAQLVATVCWFLHFLKREYETLFVHRFSNGTMPLRNLFKNCTYYWGFALLVGYYACHPLYTPVAQQWQRVLGLAIFTVCEICNYRCHAILRDLRPKGSKVRKVPHGFAFELVTCPNYMFEISAWFGFNLMTHTVMGVAYMLAGAGQMWVWAVKKHRNYRREFDGKDGRELYPKNRKILIPYLL</sequence>
<dbReference type="PROSITE" id="PS50244">
    <property type="entry name" value="S5A_REDUCTASE"/>
    <property type="match status" value="1"/>
</dbReference>
<keyword evidence="3" id="KW-0444">Lipid biosynthesis</keyword>
<keyword evidence="6 10" id="KW-1133">Transmembrane helix</keyword>
<name>A0A7J6LPF8_PERCH</name>
<comment type="caution">
    <text evidence="12">The sequence shown here is derived from an EMBL/GenBank/DDBJ whole genome shotgun (WGS) entry which is preliminary data.</text>
</comment>
<dbReference type="CDD" id="cd01801">
    <property type="entry name" value="Ubl_TECR_like"/>
    <property type="match status" value="1"/>
</dbReference>
<evidence type="ECO:0000256" key="7">
    <source>
        <dbReference type="ARBA" id="ARBA00023002"/>
    </source>
</evidence>
<proteinExistence type="inferred from homology"/>
<dbReference type="OrthoDB" id="540503at2759"/>
<keyword evidence="5" id="KW-0521">NADP</keyword>
<keyword evidence="4 10" id="KW-0812">Transmembrane</keyword>
<gene>
    <name evidence="12" type="ORF">FOL47_007024</name>
</gene>
<keyword evidence="9 10" id="KW-0472">Membrane</keyword>
<dbReference type="InterPro" id="IPR000626">
    <property type="entry name" value="Ubiquitin-like_dom"/>
</dbReference>
<keyword evidence="7" id="KW-0560">Oxidoreductase</keyword>
<evidence type="ECO:0000256" key="5">
    <source>
        <dbReference type="ARBA" id="ARBA00022857"/>
    </source>
</evidence>
<dbReference type="SUPFAM" id="SSF54236">
    <property type="entry name" value="Ubiquitin-like"/>
    <property type="match status" value="1"/>
</dbReference>
<dbReference type="GO" id="GO:0005789">
    <property type="term" value="C:endoplasmic reticulum membrane"/>
    <property type="evidence" value="ECO:0007669"/>
    <property type="project" value="UniProtKB-SubCell"/>
</dbReference>
<comment type="subcellular location">
    <subcellularLocation>
        <location evidence="1">Endoplasmic reticulum membrane</location>
        <topology evidence="1">Multi-pass membrane protein</topology>
    </subcellularLocation>
</comment>
<reference evidence="12 13" key="1">
    <citation type="submission" date="2020-04" db="EMBL/GenBank/DDBJ databases">
        <title>Perkinsus chesapeaki whole genome sequence.</title>
        <authorList>
            <person name="Bogema D.R."/>
        </authorList>
    </citation>
    <scope>NUCLEOTIDE SEQUENCE [LARGE SCALE GENOMIC DNA]</scope>
    <source>
        <strain evidence="12">ATCC PRA-425</strain>
    </source>
</reference>